<evidence type="ECO:0000313" key="1">
    <source>
        <dbReference type="EMBL" id="EOB02367.1"/>
    </source>
</evidence>
<reference evidence="2" key="1">
    <citation type="journal article" date="2013" name="Nat. Genet.">
        <title>The duck genome and transcriptome provide insight into an avian influenza virus reservoir species.</title>
        <authorList>
            <person name="Huang Y."/>
            <person name="Li Y."/>
            <person name="Burt D.W."/>
            <person name="Chen H."/>
            <person name="Zhang Y."/>
            <person name="Qian W."/>
            <person name="Kim H."/>
            <person name="Gan S."/>
            <person name="Zhao Y."/>
            <person name="Li J."/>
            <person name="Yi K."/>
            <person name="Feng H."/>
            <person name="Zhu P."/>
            <person name="Li B."/>
            <person name="Liu Q."/>
            <person name="Fairley S."/>
            <person name="Magor K.E."/>
            <person name="Du Z."/>
            <person name="Hu X."/>
            <person name="Goodman L."/>
            <person name="Tafer H."/>
            <person name="Vignal A."/>
            <person name="Lee T."/>
            <person name="Kim K.W."/>
            <person name="Sheng Z."/>
            <person name="An Y."/>
            <person name="Searle S."/>
            <person name="Herrero J."/>
            <person name="Groenen M.A."/>
            <person name="Crooijmans R.P."/>
            <person name="Faraut T."/>
            <person name="Cai Q."/>
            <person name="Webster R.G."/>
            <person name="Aldridge J.R."/>
            <person name="Warren W.C."/>
            <person name="Bartschat S."/>
            <person name="Kehr S."/>
            <person name="Marz M."/>
            <person name="Stadler P.F."/>
            <person name="Smith J."/>
            <person name="Kraus R.H."/>
            <person name="Zhao Y."/>
            <person name="Ren L."/>
            <person name="Fei J."/>
            <person name="Morisson M."/>
            <person name="Kaiser P."/>
            <person name="Griffin D.K."/>
            <person name="Rao M."/>
            <person name="Pitel F."/>
            <person name="Wang J."/>
            <person name="Li N."/>
        </authorList>
    </citation>
    <scope>NUCLEOTIDE SEQUENCE [LARGE SCALE GENOMIC DNA]</scope>
</reference>
<evidence type="ECO:0000313" key="2">
    <source>
        <dbReference type="Proteomes" id="UP000296049"/>
    </source>
</evidence>
<sequence length="155" mass="17540">MCRKKRYRLNAASWYPRCTLNNTSNVKSPGRLLPQTVPELWPPSCAAHPQPGQQAAGEMRKAGAAGRTEASRYLMDMPSAKGRGPREELCHEYVYCERVLKAPIYLLLIDLKHQFTLKALMYFQRTVLRHAADLMAIIKGIDSSISSQVMQFWGS</sequence>
<dbReference type="EMBL" id="KB742969">
    <property type="protein sequence ID" value="EOB02367.1"/>
    <property type="molecule type" value="Genomic_DNA"/>
</dbReference>
<gene>
    <name evidence="1" type="ORF">Anapl_02398</name>
</gene>
<proteinExistence type="predicted"/>
<accession>R0JYJ2</accession>
<dbReference type="AlphaFoldDB" id="R0JYJ2"/>
<protein>
    <submittedName>
        <fullName evidence="1">Uncharacterized protein</fullName>
    </submittedName>
</protein>
<keyword evidence="2" id="KW-1185">Reference proteome</keyword>
<organism evidence="1 2">
    <name type="scientific">Anas platyrhynchos</name>
    <name type="common">Mallard</name>
    <name type="synonym">Anas boschas</name>
    <dbReference type="NCBI Taxonomy" id="8839"/>
    <lineage>
        <taxon>Eukaryota</taxon>
        <taxon>Metazoa</taxon>
        <taxon>Chordata</taxon>
        <taxon>Craniata</taxon>
        <taxon>Vertebrata</taxon>
        <taxon>Euteleostomi</taxon>
        <taxon>Archelosauria</taxon>
        <taxon>Archosauria</taxon>
        <taxon>Dinosauria</taxon>
        <taxon>Saurischia</taxon>
        <taxon>Theropoda</taxon>
        <taxon>Coelurosauria</taxon>
        <taxon>Aves</taxon>
        <taxon>Neognathae</taxon>
        <taxon>Galloanserae</taxon>
        <taxon>Anseriformes</taxon>
        <taxon>Anatidae</taxon>
        <taxon>Anatinae</taxon>
        <taxon>Anas</taxon>
    </lineage>
</organism>
<name>R0JYJ2_ANAPL</name>
<dbReference type="Proteomes" id="UP000296049">
    <property type="component" value="Unassembled WGS sequence"/>
</dbReference>